<proteinExistence type="predicted"/>
<evidence type="ECO:0000256" key="1">
    <source>
        <dbReference type="SAM" id="SignalP"/>
    </source>
</evidence>
<reference evidence="3" key="1">
    <citation type="journal article" date="2020" name="MBio">
        <title>Horizontal gene transfer to a defensive symbiont with a reduced genome amongst a multipartite beetle microbiome.</title>
        <authorList>
            <person name="Waterworth S.C."/>
            <person name="Florez L.V."/>
            <person name="Rees E.R."/>
            <person name="Hertweck C."/>
            <person name="Kaltenpoth M."/>
            <person name="Kwan J.C."/>
        </authorList>
    </citation>
    <scope>NUCLEOTIDE SEQUENCE [LARGE SCALE GENOMIC DNA]</scope>
</reference>
<keyword evidence="1" id="KW-0732">Signal</keyword>
<sequence length="98" mass="10935">MKKLLLVCALAFGSLAHADECESLHQLAGTIADARMGGMSQNQALDIAENSELPEIAVYLVNHAYDLDLMGTDKDKRIEVQLFQTEIYIMCKEYLNDL</sequence>
<protein>
    <submittedName>
        <fullName evidence="2">Uncharacterized protein</fullName>
    </submittedName>
</protein>
<feature type="signal peptide" evidence="1">
    <location>
        <begin position="1"/>
        <end position="18"/>
    </location>
</feature>
<evidence type="ECO:0000313" key="2">
    <source>
        <dbReference type="EMBL" id="KAF1026175.1"/>
    </source>
</evidence>
<dbReference type="EMBL" id="WNDP01000027">
    <property type="protein sequence ID" value="KAF1026175.1"/>
    <property type="molecule type" value="Genomic_DNA"/>
</dbReference>
<comment type="caution">
    <text evidence="2">The sequence shown here is derived from an EMBL/GenBank/DDBJ whole genome shotgun (WGS) entry which is preliminary data.</text>
</comment>
<organism evidence="2 3">
    <name type="scientific">Acinetobacter bereziniae</name>
    <name type="common">Acinetobacter genomosp. 10</name>
    <dbReference type="NCBI Taxonomy" id="106648"/>
    <lineage>
        <taxon>Bacteria</taxon>
        <taxon>Pseudomonadati</taxon>
        <taxon>Pseudomonadota</taxon>
        <taxon>Gammaproteobacteria</taxon>
        <taxon>Moraxellales</taxon>
        <taxon>Moraxellaceae</taxon>
        <taxon>Acinetobacter</taxon>
    </lineage>
</organism>
<dbReference type="Proteomes" id="UP000490535">
    <property type="component" value="Unassembled WGS sequence"/>
</dbReference>
<accession>A0A833PG86</accession>
<evidence type="ECO:0000313" key="3">
    <source>
        <dbReference type="Proteomes" id="UP000490535"/>
    </source>
</evidence>
<dbReference type="AlphaFoldDB" id="A0A833PG86"/>
<feature type="chain" id="PRO_5033067091" evidence="1">
    <location>
        <begin position="19"/>
        <end position="98"/>
    </location>
</feature>
<gene>
    <name evidence="2" type="ORF">GAK29_01437</name>
</gene>
<name>A0A833PG86_ACIBZ</name>